<dbReference type="SUPFAM" id="SSF51905">
    <property type="entry name" value="FAD/NAD(P)-binding domain"/>
    <property type="match status" value="1"/>
</dbReference>
<dbReference type="InterPro" id="IPR002938">
    <property type="entry name" value="FAD-bd"/>
</dbReference>
<keyword evidence="1 3" id="KW-0560">Oxidoreductase</keyword>
<dbReference type="EMBL" id="WWCP01000045">
    <property type="protein sequence ID" value="MYM84974.1"/>
    <property type="molecule type" value="Genomic_DNA"/>
</dbReference>
<dbReference type="InterPro" id="IPR050631">
    <property type="entry name" value="PheA/TfdB_FAD_monoxygenase"/>
</dbReference>
<dbReference type="SUPFAM" id="SSF54373">
    <property type="entry name" value="FAD-linked reductases, C-terminal domain"/>
    <property type="match status" value="1"/>
</dbReference>
<sequence>MSSLNKESTTVVIIGAGVSGLTLANILVRQKISCIVLEQRSLDYLEQRQRAGTVEARAVKMFERWGMGKVVDVGAPYDGRSEFRLDGIPYIFDENRFNENDLPAMRLCPQQVLVRTLVGAFKEACGDLRFESSNVQLSGLDTDKPVVRYIDKSGAARELTCDFVAGCDGFHGVSRRSIPESMLTATSRDYGVAWLNVLADVPPRIVMAMSDSGFAAQFPRGPHSRFYLQCSVNDTEADWPDERIWTALRERMGEPALAAGNIHDRLVFPLRSTVFEPMSYGRLYLVGDAAHIISPVGGKGMNLALFDADTLASALTDQIKHGSGEALQNYSNVCLKRTWNYQEFSASLVDMLHNAGDNSNAGAFGRKLARARFERMFSSINAARSYSELIAGMA</sequence>
<evidence type="ECO:0000259" key="2">
    <source>
        <dbReference type="Pfam" id="PF01494"/>
    </source>
</evidence>
<evidence type="ECO:0000256" key="1">
    <source>
        <dbReference type="ARBA" id="ARBA00023002"/>
    </source>
</evidence>
<dbReference type="PANTHER" id="PTHR43476:SF5">
    <property type="entry name" value="FAD-DEPENDENT MONOOXYGENASE"/>
    <property type="match status" value="1"/>
</dbReference>
<dbReference type="PANTHER" id="PTHR43476">
    <property type="entry name" value="3-(3-HYDROXY-PHENYL)PROPIONATE/3-HYDROXYCINNAMIC ACID HYDROXYLASE"/>
    <property type="match status" value="1"/>
</dbReference>
<accession>A0A6L8MSI2</accession>
<comment type="caution">
    <text evidence="3">The sequence shown here is derived from an EMBL/GenBank/DDBJ whole genome shotgun (WGS) entry which is preliminary data.</text>
</comment>
<dbReference type="Gene3D" id="3.30.9.10">
    <property type="entry name" value="D-Amino Acid Oxidase, subunit A, domain 2"/>
    <property type="match status" value="1"/>
</dbReference>
<dbReference type="Pfam" id="PF01494">
    <property type="entry name" value="FAD_binding_3"/>
    <property type="match status" value="1"/>
</dbReference>
<reference evidence="3 4" key="1">
    <citation type="submission" date="2019-12" db="EMBL/GenBank/DDBJ databases">
        <title>Novel species isolated from a subtropical stream in China.</title>
        <authorList>
            <person name="Lu H."/>
        </authorList>
    </citation>
    <scope>NUCLEOTIDE SEQUENCE [LARGE SCALE GENOMIC DNA]</scope>
    <source>
        <strain evidence="3 4">FT50W</strain>
    </source>
</reference>
<dbReference type="PRINTS" id="PR00420">
    <property type="entry name" value="RNGMNOXGNASE"/>
</dbReference>
<dbReference type="GO" id="GO:0071949">
    <property type="term" value="F:FAD binding"/>
    <property type="evidence" value="ECO:0007669"/>
    <property type="project" value="InterPro"/>
</dbReference>
<name>A0A6L8MSI2_9BURK</name>
<proteinExistence type="predicted"/>
<evidence type="ECO:0000313" key="4">
    <source>
        <dbReference type="Proteomes" id="UP000474565"/>
    </source>
</evidence>
<protein>
    <submittedName>
        <fullName evidence="3">4-hydroxybenzoate 3-monooxygenase</fullName>
        <ecNumber evidence="3">1.14.13.2</ecNumber>
    </submittedName>
</protein>
<dbReference type="GO" id="GO:0018659">
    <property type="term" value="F:4-hydroxybenzoate 3-monooxygenase activity"/>
    <property type="evidence" value="ECO:0007669"/>
    <property type="project" value="UniProtKB-EC"/>
</dbReference>
<organism evidence="3 4">
    <name type="scientific">Duganella lactea</name>
    <dbReference type="NCBI Taxonomy" id="2692173"/>
    <lineage>
        <taxon>Bacteria</taxon>
        <taxon>Pseudomonadati</taxon>
        <taxon>Pseudomonadota</taxon>
        <taxon>Betaproteobacteria</taxon>
        <taxon>Burkholderiales</taxon>
        <taxon>Oxalobacteraceae</taxon>
        <taxon>Telluria group</taxon>
        <taxon>Duganella</taxon>
    </lineage>
</organism>
<evidence type="ECO:0000313" key="3">
    <source>
        <dbReference type="EMBL" id="MYM84974.1"/>
    </source>
</evidence>
<dbReference type="EC" id="1.14.13.2" evidence="3"/>
<keyword evidence="3" id="KW-0503">Monooxygenase</keyword>
<dbReference type="AlphaFoldDB" id="A0A6L8MSI2"/>
<feature type="domain" description="FAD-binding" evidence="2">
    <location>
        <begin position="9"/>
        <end position="344"/>
    </location>
</feature>
<dbReference type="NCBIfam" id="NF006091">
    <property type="entry name" value="PRK08243.1"/>
    <property type="match status" value="1"/>
</dbReference>
<dbReference type="Proteomes" id="UP000474565">
    <property type="component" value="Unassembled WGS sequence"/>
</dbReference>
<dbReference type="InterPro" id="IPR036188">
    <property type="entry name" value="FAD/NAD-bd_sf"/>
</dbReference>
<dbReference type="Gene3D" id="3.50.50.60">
    <property type="entry name" value="FAD/NAD(P)-binding domain"/>
    <property type="match status" value="1"/>
</dbReference>
<gene>
    <name evidence="3" type="ORF">GTP44_23880</name>
</gene>